<keyword evidence="2" id="KW-1185">Reference proteome</keyword>
<gene>
    <name evidence="1" type="ORF">VNO78_31533</name>
</gene>
<sequence>MALSCLSSIIQYSFLLDWFHQEIHGNMCCTAAVFWNSMENVDNKVNELLGNDRSENLEGASQYFVNLLFLSRARRKGAWGEGGSQNSDCRYRAALACDEADSRTRCDSCARLIFPEHDVELIGSNESPSNSTALLDSVNSATTVKLGGNLQSLEDKVKCSQGIHVDCGYQGNRIRDETGLKSFYRDIEEGHIAPH</sequence>
<protein>
    <submittedName>
        <fullName evidence="1">Uncharacterized protein</fullName>
    </submittedName>
</protein>
<dbReference type="Proteomes" id="UP001386955">
    <property type="component" value="Unassembled WGS sequence"/>
</dbReference>
<evidence type="ECO:0000313" key="1">
    <source>
        <dbReference type="EMBL" id="KAK7385718.1"/>
    </source>
</evidence>
<accession>A0AAN9RYG3</accession>
<evidence type="ECO:0000313" key="2">
    <source>
        <dbReference type="Proteomes" id="UP001386955"/>
    </source>
</evidence>
<name>A0AAN9RYG3_PSOTE</name>
<dbReference type="AlphaFoldDB" id="A0AAN9RYG3"/>
<reference evidence="1 2" key="1">
    <citation type="submission" date="2024-01" db="EMBL/GenBank/DDBJ databases">
        <title>The genomes of 5 underutilized Papilionoideae crops provide insights into root nodulation and disease resistanc.</title>
        <authorList>
            <person name="Jiang F."/>
        </authorList>
    </citation>
    <scope>NUCLEOTIDE SEQUENCE [LARGE SCALE GENOMIC DNA]</scope>
    <source>
        <strain evidence="1">DUOXIRENSHENG_FW03</strain>
        <tissue evidence="1">Leaves</tissue>
    </source>
</reference>
<organism evidence="1 2">
    <name type="scientific">Psophocarpus tetragonolobus</name>
    <name type="common">Winged bean</name>
    <name type="synonym">Dolichos tetragonolobus</name>
    <dbReference type="NCBI Taxonomy" id="3891"/>
    <lineage>
        <taxon>Eukaryota</taxon>
        <taxon>Viridiplantae</taxon>
        <taxon>Streptophyta</taxon>
        <taxon>Embryophyta</taxon>
        <taxon>Tracheophyta</taxon>
        <taxon>Spermatophyta</taxon>
        <taxon>Magnoliopsida</taxon>
        <taxon>eudicotyledons</taxon>
        <taxon>Gunneridae</taxon>
        <taxon>Pentapetalae</taxon>
        <taxon>rosids</taxon>
        <taxon>fabids</taxon>
        <taxon>Fabales</taxon>
        <taxon>Fabaceae</taxon>
        <taxon>Papilionoideae</taxon>
        <taxon>50 kb inversion clade</taxon>
        <taxon>NPAAA clade</taxon>
        <taxon>indigoferoid/millettioid clade</taxon>
        <taxon>Phaseoleae</taxon>
        <taxon>Psophocarpus</taxon>
    </lineage>
</organism>
<comment type="caution">
    <text evidence="1">The sequence shown here is derived from an EMBL/GenBank/DDBJ whole genome shotgun (WGS) entry which is preliminary data.</text>
</comment>
<dbReference type="EMBL" id="JAYMYS010000008">
    <property type="protein sequence ID" value="KAK7385718.1"/>
    <property type="molecule type" value="Genomic_DNA"/>
</dbReference>
<proteinExistence type="predicted"/>